<evidence type="ECO:0000256" key="1">
    <source>
        <dbReference type="ARBA" id="ARBA00022605"/>
    </source>
</evidence>
<protein>
    <submittedName>
        <fullName evidence="5">Asparagine synthetase domain-containing protein 1</fullName>
    </submittedName>
</protein>
<sequence length="594" mass="66483">MCGICAVIQLEKDVVVNYLNEELMNKLRHRGPDHFQKTTATYKKITSCFYSSILHLRGSSIEKQPFKNEKGDILMWNGQIFNNDFAPSENMSDTRVLGEMLFKCVSVTDVLDVIKCIRGPYAFVFYQSNGLLWFGRDIFGRRSLLWNAEKCILHLSSVAYGKANWSEVPTEGIFCLDLNASCVNDSFIIYKYPWTSAVSGLPLKTIPLEEMFLDIKFEIKLDICLNDPISVQLNREVPDGDVNLDLKMLEGNCHAKPETLCKLLNKTVMIEIVQRFEEVLSEAVRKRVTNQQHLCKSCYTLLNSKETKVICDHASTGILFSGGLDSIVIACLADRHLDQNQPIDLINVAFAAAPTLKNSKTVFNTPDRITGRNGVISLGNVCPARKWNFVEVNVTKDELILKRKETVSELLKPSNTVLDDSIGCALWFAAHGEGVISSTEGCHNYKSPARVLLVGMGADEQLAGYSRHRGKFSVAGWNGLIEEISVEIDRIGSRNLGRDDRIIADNGVESRYPFLDENVVSFLNGLPIWFKANLNYPRGIGEKLLLRLLAFKLGLTEAAVLPKRAIQFGSRIARIENNKEKGSDICDRLSNLGT</sequence>
<dbReference type="Proteomes" id="UP000054359">
    <property type="component" value="Unassembled WGS sequence"/>
</dbReference>
<dbReference type="GO" id="GO:0004066">
    <property type="term" value="F:asparagine synthase (glutamine-hydrolyzing) activity"/>
    <property type="evidence" value="ECO:0007669"/>
    <property type="project" value="InterPro"/>
</dbReference>
<dbReference type="Pfam" id="PF00733">
    <property type="entry name" value="Asn_synthase"/>
    <property type="match status" value="1"/>
</dbReference>
<evidence type="ECO:0000256" key="3">
    <source>
        <dbReference type="ARBA" id="ARBA00022962"/>
    </source>
</evidence>
<evidence type="ECO:0000313" key="5">
    <source>
        <dbReference type="EMBL" id="KFM58455.1"/>
    </source>
</evidence>
<dbReference type="OMA" id="SVYESCP"/>
<dbReference type="PANTHER" id="PTHR45937">
    <property type="entry name" value="ASPARAGINE SYNTHETASE DOMAIN-CONTAINING PROTEIN 1"/>
    <property type="match status" value="1"/>
</dbReference>
<feature type="non-terminal residue" evidence="5">
    <location>
        <position position="594"/>
    </location>
</feature>
<evidence type="ECO:0000256" key="2">
    <source>
        <dbReference type="ARBA" id="ARBA00022888"/>
    </source>
</evidence>
<dbReference type="InterPro" id="IPR014729">
    <property type="entry name" value="Rossmann-like_a/b/a_fold"/>
</dbReference>
<dbReference type="InterPro" id="IPR001962">
    <property type="entry name" value="Asn_synthase"/>
</dbReference>
<dbReference type="GO" id="GO:0006529">
    <property type="term" value="P:asparagine biosynthetic process"/>
    <property type="evidence" value="ECO:0007669"/>
    <property type="project" value="UniProtKB-KW"/>
</dbReference>
<dbReference type="Gene3D" id="3.60.20.10">
    <property type="entry name" value="Glutamine Phosphoribosylpyrophosphate, subunit 1, domain 1"/>
    <property type="match status" value="1"/>
</dbReference>
<dbReference type="CDD" id="cd01991">
    <property type="entry name" value="Asn_synthase_B_C"/>
    <property type="match status" value="1"/>
</dbReference>
<feature type="domain" description="Glutamine amidotransferase type-2" evidence="4">
    <location>
        <begin position="2"/>
        <end position="248"/>
    </location>
</feature>
<name>A0A087T016_STEMI</name>
<organism evidence="5 6">
    <name type="scientific">Stegodyphus mimosarum</name>
    <name type="common">African social velvet spider</name>
    <dbReference type="NCBI Taxonomy" id="407821"/>
    <lineage>
        <taxon>Eukaryota</taxon>
        <taxon>Metazoa</taxon>
        <taxon>Ecdysozoa</taxon>
        <taxon>Arthropoda</taxon>
        <taxon>Chelicerata</taxon>
        <taxon>Arachnida</taxon>
        <taxon>Araneae</taxon>
        <taxon>Araneomorphae</taxon>
        <taxon>Entelegynae</taxon>
        <taxon>Eresoidea</taxon>
        <taxon>Eresidae</taxon>
        <taxon>Stegodyphus</taxon>
    </lineage>
</organism>
<accession>A0A087T016</accession>
<dbReference type="InterPro" id="IPR051857">
    <property type="entry name" value="Asn_synthetase_domain"/>
</dbReference>
<keyword evidence="2" id="KW-0061">Asparagine biosynthesis</keyword>
<dbReference type="SUPFAM" id="SSF56235">
    <property type="entry name" value="N-terminal nucleophile aminohydrolases (Ntn hydrolases)"/>
    <property type="match status" value="1"/>
</dbReference>
<dbReference type="PROSITE" id="PS51278">
    <property type="entry name" value="GATASE_TYPE_2"/>
    <property type="match status" value="1"/>
</dbReference>
<dbReference type="STRING" id="407821.A0A087T016"/>
<dbReference type="EMBL" id="KK112757">
    <property type="protein sequence ID" value="KFM58455.1"/>
    <property type="molecule type" value="Genomic_DNA"/>
</dbReference>
<dbReference type="SUPFAM" id="SSF52402">
    <property type="entry name" value="Adenine nucleotide alpha hydrolases-like"/>
    <property type="match status" value="1"/>
</dbReference>
<reference evidence="5 6" key="1">
    <citation type="submission" date="2013-11" db="EMBL/GenBank/DDBJ databases">
        <title>Genome sequencing of Stegodyphus mimosarum.</title>
        <authorList>
            <person name="Bechsgaard J."/>
        </authorList>
    </citation>
    <scope>NUCLEOTIDE SEQUENCE [LARGE SCALE GENOMIC DNA]</scope>
</reference>
<keyword evidence="6" id="KW-1185">Reference proteome</keyword>
<keyword evidence="3" id="KW-0315">Glutamine amidotransferase</keyword>
<dbReference type="Gene3D" id="3.40.50.620">
    <property type="entry name" value="HUPs"/>
    <property type="match status" value="1"/>
</dbReference>
<dbReference type="InterPro" id="IPR029055">
    <property type="entry name" value="Ntn_hydrolases_N"/>
</dbReference>
<proteinExistence type="predicted"/>
<gene>
    <name evidence="5" type="ORF">X975_02738</name>
</gene>
<evidence type="ECO:0000313" key="6">
    <source>
        <dbReference type="Proteomes" id="UP000054359"/>
    </source>
</evidence>
<keyword evidence="1" id="KW-0028">Amino-acid biosynthesis</keyword>
<dbReference type="PANTHER" id="PTHR45937:SF1">
    <property type="entry name" value="ASPARAGINE SYNTHETASE DOMAIN-CONTAINING PROTEIN 1"/>
    <property type="match status" value="1"/>
</dbReference>
<evidence type="ECO:0000259" key="4">
    <source>
        <dbReference type="PROSITE" id="PS51278"/>
    </source>
</evidence>
<dbReference type="InterPro" id="IPR017932">
    <property type="entry name" value="GATase_2_dom"/>
</dbReference>
<dbReference type="AlphaFoldDB" id="A0A087T016"/>
<dbReference type="OrthoDB" id="10252281at2759"/>